<evidence type="ECO:0000313" key="3">
    <source>
        <dbReference type="Proteomes" id="UP000018895"/>
    </source>
</evidence>
<dbReference type="RefSeq" id="WP_035346867.1">
    <property type="nucleotide sequence ID" value="NZ_BAUU01000039.1"/>
</dbReference>
<dbReference type="InterPro" id="IPR011256">
    <property type="entry name" value="Reg_factor_effector_dom_sf"/>
</dbReference>
<keyword evidence="3" id="KW-1185">Reference proteome</keyword>
<dbReference type="PANTHER" id="PTHR36444:SF2">
    <property type="entry name" value="TRANSCRIPTIONAL REGULATOR PROTEIN YOBU-RELATED"/>
    <property type="match status" value="1"/>
</dbReference>
<dbReference type="STRING" id="1236971.JCM9152_4086"/>
<dbReference type="Pfam" id="PF14526">
    <property type="entry name" value="Cass2"/>
    <property type="match status" value="1"/>
</dbReference>
<dbReference type="SUPFAM" id="SSF55136">
    <property type="entry name" value="Probable bacterial effector-binding domain"/>
    <property type="match status" value="1"/>
</dbReference>
<reference evidence="2" key="1">
    <citation type="journal article" date="2014" name="Genome Announc.">
        <title>Draft Genome Sequences of Three Alkaliphilic Bacillus Strains, Bacillus wakoensis JCM 9140T, Bacillus akibai JCM 9157T, and Bacillus hemicellulosilyticus JCM 9152T.</title>
        <authorList>
            <person name="Yuki M."/>
            <person name="Oshima K."/>
            <person name="Suda W."/>
            <person name="Oshida Y."/>
            <person name="Kitamura K."/>
            <person name="Iida T."/>
            <person name="Hattori M."/>
            <person name="Ohkuma M."/>
        </authorList>
    </citation>
    <scope>NUCLEOTIDE SEQUENCE [LARGE SCALE GENOMIC DNA]</scope>
    <source>
        <strain evidence="2">JCM 9152</strain>
    </source>
</reference>
<dbReference type="SMART" id="SM00871">
    <property type="entry name" value="AraC_E_bind"/>
    <property type="match status" value="1"/>
</dbReference>
<dbReference type="OrthoDB" id="9801008at2"/>
<dbReference type="InterPro" id="IPR010499">
    <property type="entry name" value="AraC_E-bd"/>
</dbReference>
<sequence length="159" mass="18204">MRRVKLDSFYFAGVGTKTSNEKEVTAEGVIPKMWEQFYQQSISDVIENKKDNTVLALYSDYETDVNGPYFFRIGHQLQSRSDQNGGIELKEIPAAEYIVFTSQKGPISEVVPQLWQEIWNYFSTSSESRSYSGDFEIYDERAANPNEAIVDIYIAIEGK</sequence>
<accession>W4QMI9</accession>
<organism evidence="2 3">
    <name type="scientific">Halalkalibacter hemicellulosilyticusJCM 9152</name>
    <dbReference type="NCBI Taxonomy" id="1236971"/>
    <lineage>
        <taxon>Bacteria</taxon>
        <taxon>Bacillati</taxon>
        <taxon>Bacillota</taxon>
        <taxon>Bacilli</taxon>
        <taxon>Bacillales</taxon>
        <taxon>Bacillaceae</taxon>
        <taxon>Halalkalibacter</taxon>
    </lineage>
</organism>
<dbReference type="InterPro" id="IPR029441">
    <property type="entry name" value="Cass2"/>
</dbReference>
<comment type="caution">
    <text evidence="2">The sequence shown here is derived from an EMBL/GenBank/DDBJ whole genome shotgun (WGS) entry which is preliminary data.</text>
</comment>
<name>W4QMI9_9BACI</name>
<protein>
    <recommendedName>
        <fullName evidence="1">AraC effector-binding domain-containing protein</fullName>
    </recommendedName>
</protein>
<gene>
    <name evidence="2" type="ORF">JCM9152_4086</name>
</gene>
<feature type="domain" description="AraC effector-binding" evidence="1">
    <location>
        <begin position="1"/>
        <end position="157"/>
    </location>
</feature>
<dbReference type="Proteomes" id="UP000018895">
    <property type="component" value="Unassembled WGS sequence"/>
</dbReference>
<dbReference type="EMBL" id="BAUU01000039">
    <property type="protein sequence ID" value="GAE32549.1"/>
    <property type="molecule type" value="Genomic_DNA"/>
</dbReference>
<evidence type="ECO:0000259" key="1">
    <source>
        <dbReference type="SMART" id="SM00871"/>
    </source>
</evidence>
<dbReference type="InterPro" id="IPR053182">
    <property type="entry name" value="YobU-like_regulator"/>
</dbReference>
<dbReference type="PANTHER" id="PTHR36444">
    <property type="entry name" value="TRANSCRIPTIONAL REGULATOR PROTEIN YOBU-RELATED"/>
    <property type="match status" value="1"/>
</dbReference>
<evidence type="ECO:0000313" key="2">
    <source>
        <dbReference type="EMBL" id="GAE32549.1"/>
    </source>
</evidence>
<proteinExistence type="predicted"/>
<dbReference type="AlphaFoldDB" id="W4QMI9"/>
<dbReference type="Gene3D" id="3.20.80.10">
    <property type="entry name" value="Regulatory factor, effector binding domain"/>
    <property type="match status" value="1"/>
</dbReference>